<dbReference type="AlphaFoldDB" id="A0A918EBU6"/>
<dbReference type="SUPFAM" id="SSF51735">
    <property type="entry name" value="NAD(P)-binding Rossmann-fold domains"/>
    <property type="match status" value="1"/>
</dbReference>
<name>A0A918EBU6_9PSEU</name>
<gene>
    <name evidence="2" type="ORF">GCM10010185_15810</name>
</gene>
<organism evidence="2 3">
    <name type="scientific">Saccharothrix coeruleofusca</name>
    <dbReference type="NCBI Taxonomy" id="33919"/>
    <lineage>
        <taxon>Bacteria</taxon>
        <taxon>Bacillati</taxon>
        <taxon>Actinomycetota</taxon>
        <taxon>Actinomycetes</taxon>
        <taxon>Pseudonocardiales</taxon>
        <taxon>Pseudonocardiaceae</taxon>
        <taxon>Saccharothrix</taxon>
    </lineage>
</organism>
<dbReference type="Pfam" id="PF13460">
    <property type="entry name" value="NAD_binding_10"/>
    <property type="match status" value="1"/>
</dbReference>
<dbReference type="Proteomes" id="UP000639606">
    <property type="component" value="Unassembled WGS sequence"/>
</dbReference>
<accession>A0A918EBU6</accession>
<dbReference type="InterPro" id="IPR051606">
    <property type="entry name" value="Polyketide_Oxido-like"/>
</dbReference>
<reference evidence="2" key="1">
    <citation type="journal article" date="2014" name="Int. J. Syst. Evol. Microbiol.">
        <title>Complete genome sequence of Corynebacterium casei LMG S-19264T (=DSM 44701T), isolated from a smear-ripened cheese.</title>
        <authorList>
            <consortium name="US DOE Joint Genome Institute (JGI-PGF)"/>
            <person name="Walter F."/>
            <person name="Albersmeier A."/>
            <person name="Kalinowski J."/>
            <person name="Ruckert C."/>
        </authorList>
    </citation>
    <scope>NUCLEOTIDE SEQUENCE</scope>
    <source>
        <strain evidence="2">JCM 3313</strain>
    </source>
</reference>
<reference evidence="2" key="2">
    <citation type="submission" date="2020-09" db="EMBL/GenBank/DDBJ databases">
        <authorList>
            <person name="Sun Q."/>
            <person name="Ohkuma M."/>
        </authorList>
    </citation>
    <scope>NUCLEOTIDE SEQUENCE</scope>
    <source>
        <strain evidence="2">JCM 3313</strain>
    </source>
</reference>
<dbReference type="GO" id="GO:0042602">
    <property type="term" value="F:riboflavin reductase (NADPH) activity"/>
    <property type="evidence" value="ECO:0007669"/>
    <property type="project" value="TreeGrafter"/>
</dbReference>
<sequence>MLSTMRHSVSQGAVAVLGATGATGRHVVSTALRRGHRVVALVRRAGAFAPREGLAEVVWPDVGDVAALTRALPGTSVVISALGGAGKGPTTVCADGIRSAITAMEATGVNRLIAVSAHGVLETRDRSLYSLAVWGNVADRMRDKEKMESLITASGLQWTIVRPPKLSDREATGKYRTGTDLRIRLWSSIGRADLAVFLLDEAEAPRYVHAHPRITR</sequence>
<dbReference type="PANTHER" id="PTHR43355:SF2">
    <property type="entry name" value="FLAVIN REDUCTASE (NADPH)"/>
    <property type="match status" value="1"/>
</dbReference>
<dbReference type="InterPro" id="IPR016040">
    <property type="entry name" value="NAD(P)-bd_dom"/>
</dbReference>
<evidence type="ECO:0000259" key="1">
    <source>
        <dbReference type="Pfam" id="PF13460"/>
    </source>
</evidence>
<evidence type="ECO:0000313" key="2">
    <source>
        <dbReference type="EMBL" id="GGP44892.1"/>
    </source>
</evidence>
<keyword evidence="3" id="KW-1185">Reference proteome</keyword>
<dbReference type="EMBL" id="BMRG01000002">
    <property type="protein sequence ID" value="GGP44892.1"/>
    <property type="molecule type" value="Genomic_DNA"/>
</dbReference>
<feature type="domain" description="NAD(P)-binding" evidence="1">
    <location>
        <begin position="18"/>
        <end position="204"/>
    </location>
</feature>
<protein>
    <submittedName>
        <fullName evidence="2">NADH-flavin reductase</fullName>
    </submittedName>
</protein>
<evidence type="ECO:0000313" key="3">
    <source>
        <dbReference type="Proteomes" id="UP000639606"/>
    </source>
</evidence>
<dbReference type="InterPro" id="IPR036291">
    <property type="entry name" value="NAD(P)-bd_dom_sf"/>
</dbReference>
<dbReference type="RefSeq" id="WP_306344662.1">
    <property type="nucleotide sequence ID" value="NZ_BMRG01000002.1"/>
</dbReference>
<dbReference type="GO" id="GO:0004074">
    <property type="term" value="F:biliverdin reductase [NAD(P)H] activity"/>
    <property type="evidence" value="ECO:0007669"/>
    <property type="project" value="TreeGrafter"/>
</dbReference>
<dbReference type="PANTHER" id="PTHR43355">
    <property type="entry name" value="FLAVIN REDUCTASE (NADPH)"/>
    <property type="match status" value="1"/>
</dbReference>
<comment type="caution">
    <text evidence="2">The sequence shown here is derived from an EMBL/GenBank/DDBJ whole genome shotgun (WGS) entry which is preliminary data.</text>
</comment>
<dbReference type="Gene3D" id="3.40.50.720">
    <property type="entry name" value="NAD(P)-binding Rossmann-like Domain"/>
    <property type="match status" value="1"/>
</dbReference>
<proteinExistence type="predicted"/>